<dbReference type="Proteomes" id="UP001141992">
    <property type="component" value="Unassembled WGS sequence"/>
</dbReference>
<feature type="region of interest" description="Disordered" evidence="1">
    <location>
        <begin position="1"/>
        <end position="31"/>
    </location>
</feature>
<evidence type="ECO:0000256" key="1">
    <source>
        <dbReference type="SAM" id="MobiDB-lite"/>
    </source>
</evidence>
<dbReference type="Pfam" id="PF16220">
    <property type="entry name" value="DUF4880"/>
    <property type="match status" value="1"/>
</dbReference>
<feature type="compositionally biased region" description="Low complexity" evidence="1">
    <location>
        <begin position="15"/>
        <end position="27"/>
    </location>
</feature>
<dbReference type="Gene3D" id="2.60.120.1440">
    <property type="match status" value="1"/>
</dbReference>
<comment type="caution">
    <text evidence="4">The sequence shown here is derived from an EMBL/GenBank/DDBJ whole genome shotgun (WGS) entry which is preliminary data.</text>
</comment>
<dbReference type="PANTHER" id="PTHR30273">
    <property type="entry name" value="PERIPLASMIC SIGNAL SENSOR AND SIGMA FACTOR ACTIVATOR FECR-RELATED"/>
    <property type="match status" value="1"/>
</dbReference>
<dbReference type="InterPro" id="IPR012373">
    <property type="entry name" value="Ferrdict_sens_TM"/>
</dbReference>
<proteinExistence type="predicted"/>
<dbReference type="PANTHER" id="PTHR30273:SF2">
    <property type="entry name" value="PROTEIN FECR"/>
    <property type="match status" value="1"/>
</dbReference>
<evidence type="ECO:0000259" key="2">
    <source>
        <dbReference type="Pfam" id="PF04773"/>
    </source>
</evidence>
<dbReference type="GO" id="GO:0016989">
    <property type="term" value="F:sigma factor antagonist activity"/>
    <property type="evidence" value="ECO:0007669"/>
    <property type="project" value="TreeGrafter"/>
</dbReference>
<feature type="domain" description="FecR protein" evidence="2">
    <location>
        <begin position="144"/>
        <end position="235"/>
    </location>
</feature>
<reference evidence="4" key="1">
    <citation type="submission" date="2022-12" db="EMBL/GenBank/DDBJ databases">
        <authorList>
            <person name="Voronina O.L."/>
            <person name="Kunda M.S."/>
            <person name="Ryzhova N."/>
            <person name="Aksenova E.I."/>
        </authorList>
    </citation>
    <scope>NUCLEOTIDE SEQUENCE</scope>
    <source>
        <strain evidence="4">SCCH136:Ach223948</strain>
    </source>
</reference>
<accession>A0A9W5AAV9</accession>
<dbReference type="PIRSF" id="PIRSF018266">
    <property type="entry name" value="FecR"/>
    <property type="match status" value="1"/>
</dbReference>
<dbReference type="Pfam" id="PF04773">
    <property type="entry name" value="FecR"/>
    <property type="match status" value="1"/>
</dbReference>
<dbReference type="InterPro" id="IPR006860">
    <property type="entry name" value="FecR"/>
</dbReference>
<evidence type="ECO:0000259" key="3">
    <source>
        <dbReference type="Pfam" id="PF16220"/>
    </source>
</evidence>
<feature type="domain" description="FecR N-terminal" evidence="3">
    <location>
        <begin position="36"/>
        <end position="74"/>
    </location>
</feature>
<dbReference type="AlphaFoldDB" id="A0A9W5AAV9"/>
<sequence>MTDPAPGKAKRPPRSQRAAATAPAAARTKPRIQSLEQAAQWYARLRDERATDADRVAWQAWLQAPEHQAAWACIDKVSHKFDPLRGYGPPGTTAAVASGEAARRAVNARRQALKVIPGVMGLGLFALGWRYTPLPEVVAALRADHHTGTGKRQRLVLTDGSRVWLNTRSALDVDYRRQERRLIVLDGEILVQTAQDKLRRPFYVDTVHGRLQALGTRYSVLLGRASTRVDVFEGSMEIRTNAGRTLQVHDGQAATFDTQQIRALAGADPMREAWVHGVVPADHIRLADLLAELGRYRHGHLGVAPEVADIRVMGVFPTDDTDRALAMLEQTLPIRVRRRLPWWTTVEGR</sequence>
<gene>
    <name evidence="4" type="ORF">O9570_30755</name>
</gene>
<dbReference type="InterPro" id="IPR032623">
    <property type="entry name" value="FecR_N"/>
</dbReference>
<dbReference type="EMBL" id="JAPZVI010000055">
    <property type="protein sequence ID" value="MCZ8405862.1"/>
    <property type="molecule type" value="Genomic_DNA"/>
</dbReference>
<organism evidence="4 5">
    <name type="scientific">Alcaligenes xylosoxydans xylosoxydans</name>
    <name type="common">Achromobacter xylosoxidans</name>
    <dbReference type="NCBI Taxonomy" id="85698"/>
    <lineage>
        <taxon>Bacteria</taxon>
        <taxon>Pseudomonadati</taxon>
        <taxon>Pseudomonadota</taxon>
        <taxon>Betaproteobacteria</taxon>
        <taxon>Burkholderiales</taxon>
        <taxon>Alcaligenaceae</taxon>
        <taxon>Achromobacter</taxon>
    </lineage>
</organism>
<dbReference type="RefSeq" id="WP_241130645.1">
    <property type="nucleotide sequence ID" value="NZ_CYTI01000001.1"/>
</dbReference>
<evidence type="ECO:0000313" key="5">
    <source>
        <dbReference type="Proteomes" id="UP001141992"/>
    </source>
</evidence>
<name>A0A9W5AAV9_ALCXX</name>
<protein>
    <submittedName>
        <fullName evidence="4">FecR domain-containing protein</fullName>
    </submittedName>
</protein>
<evidence type="ECO:0000313" key="4">
    <source>
        <dbReference type="EMBL" id="MCZ8405862.1"/>
    </source>
</evidence>